<reference evidence="1" key="1">
    <citation type="submission" date="2022-04" db="EMBL/GenBank/DDBJ databases">
        <title>Jade perch genome.</title>
        <authorList>
            <person name="Chao B."/>
        </authorList>
    </citation>
    <scope>NUCLEOTIDE SEQUENCE</scope>
    <source>
        <strain evidence="1">CB-2022</strain>
    </source>
</reference>
<accession>A0ACB8X5D8</accession>
<evidence type="ECO:0000313" key="2">
    <source>
        <dbReference type="Proteomes" id="UP000831701"/>
    </source>
</evidence>
<dbReference type="Proteomes" id="UP000831701">
    <property type="component" value="Chromosome 3"/>
</dbReference>
<evidence type="ECO:0000313" key="1">
    <source>
        <dbReference type="EMBL" id="KAI3375181.1"/>
    </source>
</evidence>
<protein>
    <submittedName>
        <fullName evidence="1">Uncharacterized protein</fullName>
    </submittedName>
</protein>
<keyword evidence="2" id="KW-1185">Reference proteome</keyword>
<organism evidence="1 2">
    <name type="scientific">Scortum barcoo</name>
    <name type="common">barcoo grunter</name>
    <dbReference type="NCBI Taxonomy" id="214431"/>
    <lineage>
        <taxon>Eukaryota</taxon>
        <taxon>Metazoa</taxon>
        <taxon>Chordata</taxon>
        <taxon>Craniata</taxon>
        <taxon>Vertebrata</taxon>
        <taxon>Euteleostomi</taxon>
        <taxon>Actinopterygii</taxon>
        <taxon>Neopterygii</taxon>
        <taxon>Teleostei</taxon>
        <taxon>Neoteleostei</taxon>
        <taxon>Acanthomorphata</taxon>
        <taxon>Eupercaria</taxon>
        <taxon>Centrarchiformes</taxon>
        <taxon>Terapontoidei</taxon>
        <taxon>Terapontidae</taxon>
        <taxon>Scortum</taxon>
    </lineage>
</organism>
<proteinExistence type="predicted"/>
<dbReference type="EMBL" id="CM041533">
    <property type="protein sequence ID" value="KAI3375181.1"/>
    <property type="molecule type" value="Genomic_DNA"/>
</dbReference>
<gene>
    <name evidence="1" type="ORF">L3Q82_021080</name>
</gene>
<name>A0ACB8X5D8_9TELE</name>
<comment type="caution">
    <text evidence="1">The sequence shown here is derived from an EMBL/GenBank/DDBJ whole genome shotgun (WGS) entry which is preliminary data.</text>
</comment>
<sequence length="178" mass="20365">MLSVNFSLFVTLVLLIITSVSCEDLTPVKKEEFSSEGSTLTLSYRYCKKADGYDYYFFWYQQYPGKPPDFLISHSGTGEILNNPVPGLSVKQPSSHPRAQNTRRYAGYPADRPTGSARRRRRDRKQRRGKCGGLRAKLKLTPHRLSLTSIFLTNVRSLANKMDELRLQDHSQQENYGL</sequence>